<gene>
    <name evidence="2" type="ORF">KV110_22920</name>
</gene>
<protein>
    <submittedName>
        <fullName evidence="2">VOC family protein</fullName>
    </submittedName>
</protein>
<keyword evidence="3" id="KW-1185">Reference proteome</keyword>
<organism evidence="2 3">
    <name type="scientific">Nocardia iowensis</name>
    <dbReference type="NCBI Taxonomy" id="204891"/>
    <lineage>
        <taxon>Bacteria</taxon>
        <taxon>Bacillati</taxon>
        <taxon>Actinomycetota</taxon>
        <taxon>Actinomycetes</taxon>
        <taxon>Mycobacteriales</taxon>
        <taxon>Nocardiaceae</taxon>
        <taxon>Nocardia</taxon>
    </lineage>
</organism>
<dbReference type="EMBL" id="CP078145">
    <property type="protein sequence ID" value="QXN88453.1"/>
    <property type="molecule type" value="Genomic_DNA"/>
</dbReference>
<dbReference type="RefSeq" id="WP_218469336.1">
    <property type="nucleotide sequence ID" value="NZ_BAABJN010000008.1"/>
</dbReference>
<sequence length="133" mass="14567">MSQQQSNPTARIVPLLVYDDPVAMIGWLEQAFGFTERPDTRIVSDGDVHAELEVDGSGLIMLAAPSVHGVSPKVGVSSTTMIDVDDVDAHCARARAAGAKIIIEPEQAFWGDRRYQAADVEGHLWHFQQRKQA</sequence>
<evidence type="ECO:0000313" key="3">
    <source>
        <dbReference type="Proteomes" id="UP000694257"/>
    </source>
</evidence>
<accession>A0ABX8RFS9</accession>
<dbReference type="InterPro" id="IPR037523">
    <property type="entry name" value="VOC_core"/>
</dbReference>
<evidence type="ECO:0000313" key="2">
    <source>
        <dbReference type="EMBL" id="QXN88453.1"/>
    </source>
</evidence>
<dbReference type="InterPro" id="IPR004360">
    <property type="entry name" value="Glyas_Fos-R_dOase_dom"/>
</dbReference>
<dbReference type="Proteomes" id="UP000694257">
    <property type="component" value="Chromosome"/>
</dbReference>
<name>A0ABX8RFS9_NOCIO</name>
<proteinExistence type="predicted"/>
<dbReference type="Pfam" id="PF00903">
    <property type="entry name" value="Glyoxalase"/>
    <property type="match status" value="1"/>
</dbReference>
<evidence type="ECO:0000259" key="1">
    <source>
        <dbReference type="PROSITE" id="PS51819"/>
    </source>
</evidence>
<feature type="domain" description="VOC" evidence="1">
    <location>
        <begin position="8"/>
        <end position="130"/>
    </location>
</feature>
<dbReference type="PROSITE" id="PS51819">
    <property type="entry name" value="VOC"/>
    <property type="match status" value="1"/>
</dbReference>
<reference evidence="2 3" key="1">
    <citation type="submission" date="2021-07" db="EMBL/GenBank/DDBJ databases">
        <title>Whole Genome Sequence of Nocardia Iowensis.</title>
        <authorList>
            <person name="Lamm A."/>
            <person name="Collins-Fairclough A.M."/>
            <person name="Bunk B."/>
            <person name="Sproer C."/>
        </authorList>
    </citation>
    <scope>NUCLEOTIDE SEQUENCE [LARGE SCALE GENOMIC DNA]</scope>
    <source>
        <strain evidence="2 3">NRRL 5646</strain>
    </source>
</reference>